<evidence type="ECO:0000256" key="3">
    <source>
        <dbReference type="ARBA" id="ARBA00011245"/>
    </source>
</evidence>
<dbReference type="NCBIfam" id="TIGR02052">
    <property type="entry name" value="MerP"/>
    <property type="match status" value="1"/>
</dbReference>
<evidence type="ECO:0000313" key="14">
    <source>
        <dbReference type="Proteomes" id="UP000076959"/>
    </source>
</evidence>
<evidence type="ECO:0000256" key="7">
    <source>
        <dbReference type="ARBA" id="ARBA00022764"/>
    </source>
</evidence>
<evidence type="ECO:0000256" key="4">
    <source>
        <dbReference type="ARBA" id="ARBA00022466"/>
    </source>
</evidence>
<evidence type="ECO:0000256" key="1">
    <source>
        <dbReference type="ARBA" id="ARBA00004418"/>
    </source>
</evidence>
<dbReference type="AlphaFoldDB" id="A0A176Z8J8"/>
<evidence type="ECO:0000256" key="2">
    <source>
        <dbReference type="ARBA" id="ARBA00005938"/>
    </source>
</evidence>
<evidence type="ECO:0000256" key="6">
    <source>
        <dbReference type="ARBA" id="ARBA00022729"/>
    </source>
</evidence>
<keyword evidence="4 10" id="KW-0475">Mercuric resistance</keyword>
<comment type="caution">
    <text evidence="13">The sequence shown here is derived from an EMBL/GenBank/DDBJ whole genome shotgun (WGS) entry which is preliminary data.</text>
</comment>
<keyword evidence="7 10" id="KW-0574">Periplasm</keyword>
<protein>
    <recommendedName>
        <fullName evidence="10">Periplasmic mercury ion-binding protein</fullName>
    </recommendedName>
</protein>
<sequence>MNKLLLNSVALAVCLAGSSTAFAAERTVTLAVKNMYCAACPHTVKASLEAVPGVANVAVSYKDKTATVTFDDAKTGLDALTTATTNAGYPSAPKG</sequence>
<comment type="function">
    <text evidence="9 10">Involved in mercury resistance. Acts as a mercury scavenger that specifically binds to a mercuric ion in the periplasm and probably passes it to the cytoplasmic mercuric reductase MerA via the mercuric transport protein MerT.</text>
</comment>
<dbReference type="Proteomes" id="UP000076959">
    <property type="component" value="Unassembled WGS sequence"/>
</dbReference>
<dbReference type="InterPro" id="IPR011795">
    <property type="entry name" value="MerP"/>
</dbReference>
<evidence type="ECO:0000256" key="8">
    <source>
        <dbReference type="ARBA" id="ARBA00022914"/>
    </source>
</evidence>
<dbReference type="OrthoDB" id="7205933at2"/>
<dbReference type="GO" id="GO:0042597">
    <property type="term" value="C:periplasmic space"/>
    <property type="evidence" value="ECO:0007669"/>
    <property type="project" value="UniProtKB-SubCell"/>
</dbReference>
<dbReference type="GO" id="GO:0045340">
    <property type="term" value="F:mercury ion binding"/>
    <property type="evidence" value="ECO:0007669"/>
    <property type="project" value="UniProtKB-UniRule"/>
</dbReference>
<feature type="chain" id="PRO_5008055578" description="Periplasmic mercury ion-binding protein" evidence="11">
    <location>
        <begin position="24"/>
        <end position="95"/>
    </location>
</feature>
<comment type="subunit">
    <text evidence="3">Monomer.</text>
</comment>
<keyword evidence="14" id="KW-1185">Reference proteome</keyword>
<dbReference type="InterPro" id="IPR006121">
    <property type="entry name" value="HMA_dom"/>
</dbReference>
<dbReference type="InterPro" id="IPR001802">
    <property type="entry name" value="MerP/CopZ"/>
</dbReference>
<keyword evidence="6 11" id="KW-0732">Signal</keyword>
<dbReference type="Pfam" id="PF00403">
    <property type="entry name" value="HMA"/>
    <property type="match status" value="1"/>
</dbReference>
<proteinExistence type="inferred from homology"/>
<dbReference type="CDD" id="cd00371">
    <property type="entry name" value="HMA"/>
    <property type="match status" value="1"/>
</dbReference>
<dbReference type="EMBL" id="LUUB01000018">
    <property type="protein sequence ID" value="OAF16133.1"/>
    <property type="molecule type" value="Genomic_DNA"/>
</dbReference>
<comment type="subcellular location">
    <subcellularLocation>
        <location evidence="1 10">Periplasm</location>
    </subcellularLocation>
</comment>
<dbReference type="PROSITE" id="PS50846">
    <property type="entry name" value="HMA_2"/>
    <property type="match status" value="1"/>
</dbReference>
<organism evidence="13 14">
    <name type="scientific">Bradyrhizobium centrolobii</name>
    <dbReference type="NCBI Taxonomy" id="1505087"/>
    <lineage>
        <taxon>Bacteria</taxon>
        <taxon>Pseudomonadati</taxon>
        <taxon>Pseudomonadota</taxon>
        <taxon>Alphaproteobacteria</taxon>
        <taxon>Hyphomicrobiales</taxon>
        <taxon>Nitrobacteraceae</taxon>
        <taxon>Bradyrhizobium</taxon>
    </lineage>
</organism>
<dbReference type="SUPFAM" id="SSF55008">
    <property type="entry name" value="HMA, heavy metal-associated domain"/>
    <property type="match status" value="1"/>
</dbReference>
<dbReference type="InterPro" id="IPR017969">
    <property type="entry name" value="Heavy-metal-associated_CS"/>
</dbReference>
<dbReference type="Gene3D" id="3.30.70.100">
    <property type="match status" value="1"/>
</dbReference>
<dbReference type="RefSeq" id="WP_063696315.1">
    <property type="nucleotide sequence ID" value="NZ_LUUB01000018.1"/>
</dbReference>
<comment type="similarity">
    <text evidence="2">Belongs to the MerP family.</text>
</comment>
<evidence type="ECO:0000256" key="10">
    <source>
        <dbReference type="RuleBase" id="RU361212"/>
    </source>
</evidence>
<keyword evidence="8 10" id="KW-0476">Mercury</keyword>
<name>A0A176Z8J8_9BRAD</name>
<feature type="signal peptide" evidence="11">
    <location>
        <begin position="1"/>
        <end position="23"/>
    </location>
</feature>
<evidence type="ECO:0000256" key="11">
    <source>
        <dbReference type="SAM" id="SignalP"/>
    </source>
</evidence>
<dbReference type="PRINTS" id="PR00946">
    <property type="entry name" value="HGSCAVENGER"/>
</dbReference>
<evidence type="ECO:0000256" key="5">
    <source>
        <dbReference type="ARBA" id="ARBA00022723"/>
    </source>
</evidence>
<reference evidence="13 14" key="1">
    <citation type="submission" date="2016-03" db="EMBL/GenBank/DDBJ databases">
        <title>Draft Genome Sequence of the Strain BR 10245 (Bradyrhizobium sp.) isolated from nodules of Centrolobium paraense.</title>
        <authorList>
            <person name="Simoes-Araujo J.L.Sr."/>
            <person name="Barauna A.C."/>
            <person name="Silva K."/>
            <person name="Zilli J.E."/>
        </authorList>
    </citation>
    <scope>NUCLEOTIDE SEQUENCE [LARGE SCALE GENOMIC DNA]</scope>
    <source>
        <strain evidence="13 14">BR 10245</strain>
    </source>
</reference>
<accession>A0A176Z8J8</accession>
<dbReference type="InterPro" id="IPR036163">
    <property type="entry name" value="HMA_dom_sf"/>
</dbReference>
<dbReference type="PROSITE" id="PS01047">
    <property type="entry name" value="HMA_1"/>
    <property type="match status" value="1"/>
</dbReference>
<evidence type="ECO:0000256" key="9">
    <source>
        <dbReference type="ARBA" id="ARBA00045344"/>
    </source>
</evidence>
<evidence type="ECO:0000259" key="12">
    <source>
        <dbReference type="PROSITE" id="PS50846"/>
    </source>
</evidence>
<evidence type="ECO:0000313" key="13">
    <source>
        <dbReference type="EMBL" id="OAF16133.1"/>
    </source>
</evidence>
<feature type="domain" description="HMA" evidence="12">
    <location>
        <begin position="26"/>
        <end position="92"/>
    </location>
</feature>
<dbReference type="GO" id="GO:0015097">
    <property type="term" value="F:mercury ion transmembrane transporter activity"/>
    <property type="evidence" value="ECO:0007669"/>
    <property type="project" value="UniProtKB-UniRule"/>
</dbReference>
<gene>
    <name evidence="10" type="primary">merP</name>
    <name evidence="13" type="ORF">AYJ54_39005</name>
</gene>
<keyword evidence="5 10" id="KW-0479">Metal-binding</keyword>
<dbReference type="STRING" id="1505087.AYJ54_39005"/>